<evidence type="ECO:0000256" key="4">
    <source>
        <dbReference type="ARBA" id="ARBA00023136"/>
    </source>
</evidence>
<evidence type="ECO:0000256" key="1">
    <source>
        <dbReference type="ARBA" id="ARBA00004651"/>
    </source>
</evidence>
<dbReference type="Pfam" id="PF05653">
    <property type="entry name" value="Mg_trans_NIPA"/>
    <property type="match status" value="1"/>
</dbReference>
<dbReference type="Proteomes" id="UP001168098">
    <property type="component" value="Unassembled WGS sequence"/>
</dbReference>
<protein>
    <submittedName>
        <fullName evidence="5">Uncharacterized protein</fullName>
    </submittedName>
</protein>
<comment type="caution">
    <text evidence="5">The sequence shown here is derived from an EMBL/GenBank/DDBJ whole genome shotgun (WGS) entry which is preliminary data.</text>
</comment>
<keyword evidence="4" id="KW-0472">Membrane</keyword>
<dbReference type="AlphaFoldDB" id="A0AA38YXA8"/>
<proteinExistence type="predicted"/>
<dbReference type="InterPro" id="IPR008521">
    <property type="entry name" value="Mg_trans_NIPA"/>
</dbReference>
<accession>A0AA38YXA8</accession>
<evidence type="ECO:0000313" key="5">
    <source>
        <dbReference type="EMBL" id="KAJ9678222.1"/>
    </source>
</evidence>
<keyword evidence="6" id="KW-1185">Reference proteome</keyword>
<evidence type="ECO:0000256" key="2">
    <source>
        <dbReference type="ARBA" id="ARBA00022692"/>
    </source>
</evidence>
<keyword evidence="2" id="KW-0812">Transmembrane</keyword>
<reference evidence="5 6" key="1">
    <citation type="journal article" date="2023" name="BMC Biotechnol.">
        <title>Vitis rotundifolia cv Carlos genome sequencing.</title>
        <authorList>
            <person name="Huff M."/>
            <person name="Hulse-Kemp A."/>
            <person name="Scheffler B."/>
            <person name="Youngblood R."/>
            <person name="Simpson S."/>
            <person name="Babiker E."/>
            <person name="Staton M."/>
        </authorList>
    </citation>
    <scope>NUCLEOTIDE SEQUENCE [LARGE SCALE GENOMIC DNA]</scope>
    <source>
        <tissue evidence="5">Leaf</tissue>
    </source>
</reference>
<dbReference type="EMBL" id="JARBHA010000017">
    <property type="protein sequence ID" value="KAJ9678222.1"/>
    <property type="molecule type" value="Genomic_DNA"/>
</dbReference>
<dbReference type="GO" id="GO:0016020">
    <property type="term" value="C:membrane"/>
    <property type="evidence" value="ECO:0007669"/>
    <property type="project" value="UniProtKB-SubCell"/>
</dbReference>
<gene>
    <name evidence="5" type="ORF">PVL29_022958</name>
</gene>
<dbReference type="GO" id="GO:0005769">
    <property type="term" value="C:early endosome"/>
    <property type="evidence" value="ECO:0007669"/>
    <property type="project" value="UniProtKB-SubCell"/>
</dbReference>
<organism evidence="5 6">
    <name type="scientific">Vitis rotundifolia</name>
    <name type="common">Muscadine grape</name>
    <dbReference type="NCBI Taxonomy" id="103349"/>
    <lineage>
        <taxon>Eukaryota</taxon>
        <taxon>Viridiplantae</taxon>
        <taxon>Streptophyta</taxon>
        <taxon>Embryophyta</taxon>
        <taxon>Tracheophyta</taxon>
        <taxon>Spermatophyta</taxon>
        <taxon>Magnoliopsida</taxon>
        <taxon>eudicotyledons</taxon>
        <taxon>Gunneridae</taxon>
        <taxon>Pentapetalae</taxon>
        <taxon>rosids</taxon>
        <taxon>Vitales</taxon>
        <taxon>Vitaceae</taxon>
        <taxon>Viteae</taxon>
        <taxon>Vitis</taxon>
    </lineage>
</organism>
<evidence type="ECO:0000256" key="3">
    <source>
        <dbReference type="ARBA" id="ARBA00022989"/>
    </source>
</evidence>
<dbReference type="GO" id="GO:0015095">
    <property type="term" value="F:magnesium ion transmembrane transporter activity"/>
    <property type="evidence" value="ECO:0007669"/>
    <property type="project" value="InterPro"/>
</dbReference>
<name>A0AA38YXA8_VITRO</name>
<evidence type="ECO:0000313" key="6">
    <source>
        <dbReference type="Proteomes" id="UP001168098"/>
    </source>
</evidence>
<comment type="subcellular location">
    <subcellularLocation>
        <location evidence="1">Cell membrane</location>
        <topology evidence="1">Multi-pass membrane protein</topology>
    </subcellularLocation>
</comment>
<sequence length="78" mass="8727">MDWDGDYDCWENCQFCSLHFAPTALVTPLGALSIIVKETDENGDTWVYSMYSGSTLIVLHAPSEHSLSSVKEIWELAT</sequence>
<keyword evidence="3" id="KW-1133">Transmembrane helix</keyword>